<dbReference type="RefSeq" id="XP_018687434.1">
    <property type="nucleotide sequence ID" value="XM_018843107.1"/>
</dbReference>
<sequence length="113" mass="12669">MSSRGQKLAGHWQMMVDLLVVLVMAHSARIDSTEQIAMKHFQDWKLWEFTLYLLLNNTGVYAFSDFLPVMLKNGCGCSTARAQLRVKNQMSAASRSPFRTSSLALVATTSQLI</sequence>
<dbReference type="Proteomes" id="UP000078343">
    <property type="component" value="Unassembled WGS sequence"/>
</dbReference>
<keyword evidence="2" id="KW-1185">Reference proteome</keyword>
<evidence type="ECO:0000313" key="2">
    <source>
        <dbReference type="Proteomes" id="UP000078343"/>
    </source>
</evidence>
<evidence type="ECO:0000313" key="1">
    <source>
        <dbReference type="EMBL" id="OAP54067.1"/>
    </source>
</evidence>
<protein>
    <submittedName>
        <fullName evidence="1">Uncharacterized protein</fullName>
    </submittedName>
</protein>
<comment type="caution">
    <text evidence="1">The sequence shown here is derived from an EMBL/GenBank/DDBJ whole genome shotgun (WGS) entry which is preliminary data.</text>
</comment>
<dbReference type="EMBL" id="LVYI01000015">
    <property type="protein sequence ID" value="OAP54067.1"/>
    <property type="molecule type" value="Genomic_DNA"/>
</dbReference>
<accession>A0A178Z2W5</accession>
<reference evidence="1 2" key="1">
    <citation type="submission" date="2016-04" db="EMBL/GenBank/DDBJ databases">
        <title>Draft genome of Fonsecaea erecta CBS 125763.</title>
        <authorList>
            <person name="Weiss V.A."/>
            <person name="Vicente V.A."/>
            <person name="Raittz R.T."/>
            <person name="Moreno L.F."/>
            <person name="De Souza E.M."/>
            <person name="Pedrosa F.O."/>
            <person name="Steffens M.B."/>
            <person name="Faoro H."/>
            <person name="Tadra-Sfeir M.Z."/>
            <person name="Najafzadeh M.J."/>
            <person name="Felipe M.S."/>
            <person name="Teixeira M."/>
            <person name="Sun J."/>
            <person name="Xi L."/>
            <person name="Gomes R."/>
            <person name="De Azevedo C.M."/>
            <person name="Salgado C.G."/>
            <person name="Da Silva M.B."/>
            <person name="Nascimento M.F."/>
            <person name="Queiroz-Telles F."/>
            <person name="Attili D.S."/>
            <person name="Gorbushina A."/>
        </authorList>
    </citation>
    <scope>NUCLEOTIDE SEQUENCE [LARGE SCALE GENOMIC DNA]</scope>
    <source>
        <strain evidence="1 2">CBS 125763</strain>
    </source>
</reference>
<proteinExistence type="predicted"/>
<dbReference type="STRING" id="1367422.A0A178Z2W5"/>
<name>A0A178Z2W5_9EURO</name>
<dbReference type="AlphaFoldDB" id="A0A178Z2W5"/>
<gene>
    <name evidence="1" type="ORF">AYL99_11601</name>
</gene>
<dbReference type="GeneID" id="30015769"/>
<organism evidence="1 2">
    <name type="scientific">Fonsecaea erecta</name>
    <dbReference type="NCBI Taxonomy" id="1367422"/>
    <lineage>
        <taxon>Eukaryota</taxon>
        <taxon>Fungi</taxon>
        <taxon>Dikarya</taxon>
        <taxon>Ascomycota</taxon>
        <taxon>Pezizomycotina</taxon>
        <taxon>Eurotiomycetes</taxon>
        <taxon>Chaetothyriomycetidae</taxon>
        <taxon>Chaetothyriales</taxon>
        <taxon>Herpotrichiellaceae</taxon>
        <taxon>Fonsecaea</taxon>
    </lineage>
</organism>